<comment type="caution">
    <text evidence="1">The sequence shown here is derived from an EMBL/GenBank/DDBJ whole genome shotgun (WGS) entry which is preliminary data.</text>
</comment>
<gene>
    <name evidence="1" type="ORF">CRM22_007085</name>
</gene>
<dbReference type="AlphaFoldDB" id="A0A4S2LQQ4"/>
<proteinExistence type="predicted"/>
<protein>
    <submittedName>
        <fullName evidence="1">Uncharacterized protein</fullName>
    </submittedName>
</protein>
<dbReference type="EMBL" id="SJOL01007286">
    <property type="protein sequence ID" value="TGZ63097.1"/>
    <property type="molecule type" value="Genomic_DNA"/>
</dbReference>
<reference evidence="1 2" key="1">
    <citation type="journal article" date="2019" name="BMC Genomics">
        <title>New insights from Opisthorchis felineus genome: update on genomics of the epidemiologically important liver flukes.</title>
        <authorList>
            <person name="Ershov N.I."/>
            <person name="Mordvinov V.A."/>
            <person name="Prokhortchouk E.B."/>
            <person name="Pakharukova M.Y."/>
            <person name="Gunbin K.V."/>
            <person name="Ustyantsev K."/>
            <person name="Genaev M.A."/>
            <person name="Blinov A.G."/>
            <person name="Mazur A."/>
            <person name="Boulygina E."/>
            <person name="Tsygankova S."/>
            <person name="Khrameeva E."/>
            <person name="Chekanov N."/>
            <person name="Fan G."/>
            <person name="Xiao A."/>
            <person name="Zhang H."/>
            <person name="Xu X."/>
            <person name="Yang H."/>
            <person name="Solovyev V."/>
            <person name="Lee S.M."/>
            <person name="Liu X."/>
            <person name="Afonnikov D.A."/>
            <person name="Skryabin K.G."/>
        </authorList>
    </citation>
    <scope>NUCLEOTIDE SEQUENCE [LARGE SCALE GENOMIC DNA]</scope>
    <source>
        <strain evidence="1">AK-0245</strain>
        <tissue evidence="1">Whole organism</tissue>
    </source>
</reference>
<dbReference type="OrthoDB" id="6278978at2759"/>
<accession>A0A4S2LQQ4</accession>
<organism evidence="1 2">
    <name type="scientific">Opisthorchis felineus</name>
    <dbReference type="NCBI Taxonomy" id="147828"/>
    <lineage>
        <taxon>Eukaryota</taxon>
        <taxon>Metazoa</taxon>
        <taxon>Spiralia</taxon>
        <taxon>Lophotrochozoa</taxon>
        <taxon>Platyhelminthes</taxon>
        <taxon>Trematoda</taxon>
        <taxon>Digenea</taxon>
        <taxon>Opisthorchiida</taxon>
        <taxon>Opisthorchiata</taxon>
        <taxon>Opisthorchiidae</taxon>
        <taxon>Opisthorchis</taxon>
    </lineage>
</organism>
<dbReference type="Proteomes" id="UP000308267">
    <property type="component" value="Unassembled WGS sequence"/>
</dbReference>
<evidence type="ECO:0000313" key="1">
    <source>
        <dbReference type="EMBL" id="TGZ63097.1"/>
    </source>
</evidence>
<evidence type="ECO:0000313" key="2">
    <source>
        <dbReference type="Proteomes" id="UP000308267"/>
    </source>
</evidence>
<name>A0A4S2LQQ4_OPIFE</name>
<sequence>MTNGSSSPKMTKSTGDVTRQNVAFPKTGEKCVFWRTLCQWRDTSVKGLACEAKCETGDPVLVNLRRNRWCTSSNVCQFHTFDVLGTSDLNCLFAFGLVCSKKAIDSAGQPG</sequence>
<keyword evidence="2" id="KW-1185">Reference proteome</keyword>